<reference evidence="1" key="2">
    <citation type="submission" date="2023-04" db="EMBL/GenBank/DDBJ databases">
        <authorList>
            <person name="Bruccoleri R.E."/>
            <person name="Oakeley E.J."/>
            <person name="Faust A.-M."/>
            <person name="Dessus-Babus S."/>
            <person name="Altorfer M."/>
            <person name="Burckhardt D."/>
            <person name="Oertli M."/>
            <person name="Naumann U."/>
            <person name="Petersen F."/>
            <person name="Wong J."/>
        </authorList>
    </citation>
    <scope>NUCLEOTIDE SEQUENCE</scope>
    <source>
        <strain evidence="1">GSM-AAB239-AS_SAM_17_03QT</strain>
        <tissue evidence="1">Leaf</tissue>
    </source>
</reference>
<dbReference type="Proteomes" id="UP001140949">
    <property type="component" value="Unassembled WGS sequence"/>
</dbReference>
<dbReference type="InterPro" id="IPR011989">
    <property type="entry name" value="ARM-like"/>
</dbReference>
<reference evidence="1" key="1">
    <citation type="journal article" date="2023" name="GigaByte">
        <title>Genome assembly of the bearded iris, Iris pallida Lam.</title>
        <authorList>
            <person name="Bruccoleri R.E."/>
            <person name="Oakeley E.J."/>
            <person name="Faust A.M.E."/>
            <person name="Altorfer M."/>
            <person name="Dessus-Babus S."/>
            <person name="Burckhardt D."/>
            <person name="Oertli M."/>
            <person name="Naumann U."/>
            <person name="Petersen F."/>
            <person name="Wong J."/>
        </authorList>
    </citation>
    <scope>NUCLEOTIDE SEQUENCE</scope>
    <source>
        <strain evidence="1">GSM-AAB239-AS_SAM_17_03QT</strain>
    </source>
</reference>
<name>A0AAX6GPN6_IRIPA</name>
<dbReference type="Gene3D" id="1.25.10.10">
    <property type="entry name" value="Leucine-rich Repeat Variant"/>
    <property type="match status" value="1"/>
</dbReference>
<dbReference type="EMBL" id="JANAVB010017547">
    <property type="protein sequence ID" value="KAJ6830513.1"/>
    <property type="molecule type" value="Genomic_DNA"/>
</dbReference>
<dbReference type="PANTHER" id="PTHR47605:SF2">
    <property type="entry name" value="TRANSCRIPTIONAL ELONGATION REGULATOR MINIYO"/>
    <property type="match status" value="1"/>
</dbReference>
<dbReference type="SUPFAM" id="SSF48371">
    <property type="entry name" value="ARM repeat"/>
    <property type="match status" value="1"/>
</dbReference>
<evidence type="ECO:0000313" key="1">
    <source>
        <dbReference type="EMBL" id="KAJ6830513.1"/>
    </source>
</evidence>
<organism evidence="1 2">
    <name type="scientific">Iris pallida</name>
    <name type="common">Sweet iris</name>
    <dbReference type="NCBI Taxonomy" id="29817"/>
    <lineage>
        <taxon>Eukaryota</taxon>
        <taxon>Viridiplantae</taxon>
        <taxon>Streptophyta</taxon>
        <taxon>Embryophyta</taxon>
        <taxon>Tracheophyta</taxon>
        <taxon>Spermatophyta</taxon>
        <taxon>Magnoliopsida</taxon>
        <taxon>Liliopsida</taxon>
        <taxon>Asparagales</taxon>
        <taxon>Iridaceae</taxon>
        <taxon>Iridoideae</taxon>
        <taxon>Irideae</taxon>
        <taxon>Iris</taxon>
    </lineage>
</organism>
<protein>
    <submittedName>
        <fullName evidence="1">Transcriptional elongation regulator MINIYO</fullName>
    </submittedName>
</protein>
<accession>A0AAX6GPN6</accession>
<sequence>MSCAKAIQSILCCDLNENFFSIIEQMPMPAIDLYTAPVFRKRPEIDGGFLQGGFWKYNTKPSNLLPSNENVDDEEEGNHTIQDDIVVGGQDIAAGLIRMGILQRICYLLEMDAIPTLEECLVSVLTAFARHSPTCANAIIRCPRLIETVVKMLIRQEKVEVPAQIKAIILLKVLCKSDREICSNLMKQGVFQQAMWQWYKPVFNIEQWVESGREHCKTTSVLMVNNCACGRFVFTMDIALRTSLTFSLSCACGSVYQTLPNLLRKTYFVNLFP</sequence>
<keyword evidence="2" id="KW-1185">Reference proteome</keyword>
<dbReference type="InterPro" id="IPR016024">
    <property type="entry name" value="ARM-type_fold"/>
</dbReference>
<dbReference type="AlphaFoldDB" id="A0AAX6GPN6"/>
<gene>
    <name evidence="1" type="ORF">M6B38_354420</name>
</gene>
<proteinExistence type="predicted"/>
<comment type="caution">
    <text evidence="1">The sequence shown here is derived from an EMBL/GenBank/DDBJ whole genome shotgun (WGS) entry which is preliminary data.</text>
</comment>
<dbReference type="InterPro" id="IPR055326">
    <property type="entry name" value="MINIYO"/>
</dbReference>
<dbReference type="PANTHER" id="PTHR47605">
    <property type="entry name" value="TRANSCRIPTIONAL ELONGATION REGULATOR MINIYO"/>
    <property type="match status" value="1"/>
</dbReference>
<evidence type="ECO:0000313" key="2">
    <source>
        <dbReference type="Proteomes" id="UP001140949"/>
    </source>
</evidence>